<reference evidence="2" key="1">
    <citation type="submission" date="2021-10" db="EMBL/GenBank/DDBJ databases">
        <title>Anaerobic single-cell dispensing facilitates the cultivation of human gut bacteria.</title>
        <authorList>
            <person name="Afrizal A."/>
        </authorList>
    </citation>
    <scope>NUCLEOTIDE SEQUENCE</scope>
    <source>
        <strain evidence="2">CLA-AA-H250</strain>
    </source>
</reference>
<comment type="caution">
    <text evidence="2">The sequence shown here is derived from an EMBL/GenBank/DDBJ whole genome shotgun (WGS) entry which is preliminary data.</text>
</comment>
<evidence type="ECO:0000313" key="2">
    <source>
        <dbReference type="EMBL" id="MCC2136534.1"/>
    </source>
</evidence>
<feature type="transmembrane region" description="Helical" evidence="1">
    <location>
        <begin position="139"/>
        <end position="172"/>
    </location>
</feature>
<dbReference type="AlphaFoldDB" id="A0AAE3DI72"/>
<dbReference type="EMBL" id="JAJEQC010000004">
    <property type="protein sequence ID" value="MCC2136534.1"/>
    <property type="molecule type" value="Genomic_DNA"/>
</dbReference>
<feature type="transmembrane region" description="Helical" evidence="1">
    <location>
        <begin position="109"/>
        <end position="127"/>
    </location>
</feature>
<dbReference type="Proteomes" id="UP001199424">
    <property type="component" value="Unassembled WGS sequence"/>
</dbReference>
<protein>
    <submittedName>
        <fullName evidence="2">Uncharacterized protein</fullName>
    </submittedName>
</protein>
<accession>A0AAE3DI72</accession>
<organism evidence="2 3">
    <name type="scientific">Hominenteromicrobium mulieris</name>
    <dbReference type="NCBI Taxonomy" id="2885357"/>
    <lineage>
        <taxon>Bacteria</taxon>
        <taxon>Bacillati</taxon>
        <taxon>Bacillota</taxon>
        <taxon>Clostridia</taxon>
        <taxon>Eubacteriales</taxon>
        <taxon>Oscillospiraceae</taxon>
        <taxon>Hominenteromicrobium</taxon>
    </lineage>
</organism>
<keyword evidence="3" id="KW-1185">Reference proteome</keyword>
<feature type="transmembrane region" description="Helical" evidence="1">
    <location>
        <begin position="79"/>
        <end position="97"/>
    </location>
</feature>
<keyword evidence="1" id="KW-0812">Transmembrane</keyword>
<evidence type="ECO:0000256" key="1">
    <source>
        <dbReference type="SAM" id="Phobius"/>
    </source>
</evidence>
<sequence length="185" mass="20163">MTFSEAFYGTYKLDKKDGKPHLKERIFAPVDGFWSGVMIFGGVVGTIILLLTFAAHVQVALGTFAHPAENGALTPDAQYTLWGVLVAFIFAFFVLAIPRWFLCRGTMQFSFIGAFLILLAAQLISAFSLNNTTPDVGNVLWVIVTGLLLVFLITCAVCTVSAGLTALVNYFIAKYRMAHAKPVTT</sequence>
<dbReference type="RefSeq" id="WP_308449002.1">
    <property type="nucleotide sequence ID" value="NZ_JAJEQC010000004.1"/>
</dbReference>
<evidence type="ECO:0000313" key="3">
    <source>
        <dbReference type="Proteomes" id="UP001199424"/>
    </source>
</evidence>
<keyword evidence="1" id="KW-0472">Membrane</keyword>
<keyword evidence="1" id="KW-1133">Transmembrane helix</keyword>
<gene>
    <name evidence="2" type="ORF">LKD31_05840</name>
</gene>
<name>A0AAE3DI72_9FIRM</name>
<feature type="transmembrane region" description="Helical" evidence="1">
    <location>
        <begin position="33"/>
        <end position="59"/>
    </location>
</feature>
<proteinExistence type="predicted"/>